<reference evidence="2 3" key="1">
    <citation type="journal article" date="2018" name="Sci. Rep.">
        <title>Genome sequence of the cauliflower mushroom Sparassis crispa (Hanabiratake) and its association with beneficial usage.</title>
        <authorList>
            <person name="Kiyama R."/>
            <person name="Furutani Y."/>
            <person name="Kawaguchi K."/>
            <person name="Nakanishi T."/>
        </authorList>
    </citation>
    <scope>NUCLEOTIDE SEQUENCE [LARGE SCALE GENOMIC DNA]</scope>
</reference>
<dbReference type="RefSeq" id="XP_027611943.1">
    <property type="nucleotide sequence ID" value="XM_027756142.1"/>
</dbReference>
<dbReference type="GeneID" id="38777947"/>
<comment type="caution">
    <text evidence="2">The sequence shown here is derived from an EMBL/GenBank/DDBJ whole genome shotgun (WGS) entry which is preliminary data.</text>
</comment>
<dbReference type="EMBL" id="BFAD01000003">
    <property type="protein sequence ID" value="GBE81030.1"/>
    <property type="molecule type" value="Genomic_DNA"/>
</dbReference>
<sequence>MDAVHSSSSTSLQLAETLLPAIEQERFDLSIDNIKALEEMLVASLSLIRNAYNCSRPVNRIPPEILGQIFEDALRPLEYSSCAFVWPFASIRDTHALRDVTRVCRYWRDVALDLRLLWTHICFSEFHPVSPAYLKRSELAPLKVLINDDVSSKCLSRLLQSDGSRIQELHAYYTQTFWNTAVPAPNLEYLSVKEIGSPNGEARPLLFCGEAPRLKALTMEEIPWLPRNGFANLTHLCIRFAWPAWYTPVWKVSDLWEFLTGCPRLQDVIMVAVPLEATRAHEDLPVLPLNDLRRLSLGDMSSGLITWILAHIPRSSALADDHPTKLRLTLPVPGSVTVTAVDSASGLQVECAHPPSDIRRLDWTPSVWEPWPLSSVRELWISDSKDGLEGWRCLSGLLPLLPSLTTVVYCARDRWAQRGLDYLLDSLSGSSVASSVPCPALANLRI</sequence>
<protein>
    <recommendedName>
        <fullName evidence="1">F-box domain-containing protein</fullName>
    </recommendedName>
</protein>
<dbReference type="AlphaFoldDB" id="A0A401GFS8"/>
<dbReference type="Proteomes" id="UP000287166">
    <property type="component" value="Unassembled WGS sequence"/>
</dbReference>
<keyword evidence="3" id="KW-1185">Reference proteome</keyword>
<evidence type="ECO:0000259" key="1">
    <source>
        <dbReference type="Pfam" id="PF12937"/>
    </source>
</evidence>
<gene>
    <name evidence="2" type="ORF">SCP_0307530</name>
</gene>
<organism evidence="2 3">
    <name type="scientific">Sparassis crispa</name>
    <dbReference type="NCBI Taxonomy" id="139825"/>
    <lineage>
        <taxon>Eukaryota</taxon>
        <taxon>Fungi</taxon>
        <taxon>Dikarya</taxon>
        <taxon>Basidiomycota</taxon>
        <taxon>Agaricomycotina</taxon>
        <taxon>Agaricomycetes</taxon>
        <taxon>Polyporales</taxon>
        <taxon>Sparassidaceae</taxon>
        <taxon>Sparassis</taxon>
    </lineage>
</organism>
<dbReference type="Pfam" id="PF12937">
    <property type="entry name" value="F-box-like"/>
    <property type="match status" value="1"/>
</dbReference>
<proteinExistence type="predicted"/>
<dbReference type="OrthoDB" id="2803547at2759"/>
<dbReference type="SUPFAM" id="SSF81383">
    <property type="entry name" value="F-box domain"/>
    <property type="match status" value="1"/>
</dbReference>
<dbReference type="InterPro" id="IPR001810">
    <property type="entry name" value="F-box_dom"/>
</dbReference>
<dbReference type="STRING" id="139825.A0A401GFS8"/>
<dbReference type="InParanoid" id="A0A401GFS8"/>
<feature type="domain" description="F-box" evidence="1">
    <location>
        <begin position="59"/>
        <end position="124"/>
    </location>
</feature>
<accession>A0A401GFS8</accession>
<evidence type="ECO:0000313" key="3">
    <source>
        <dbReference type="Proteomes" id="UP000287166"/>
    </source>
</evidence>
<dbReference type="Gene3D" id="1.20.1280.50">
    <property type="match status" value="1"/>
</dbReference>
<dbReference type="InterPro" id="IPR036047">
    <property type="entry name" value="F-box-like_dom_sf"/>
</dbReference>
<evidence type="ECO:0000313" key="2">
    <source>
        <dbReference type="EMBL" id="GBE81030.1"/>
    </source>
</evidence>
<name>A0A401GFS8_9APHY</name>